<name>A0A3B0XP36_9ZZZZ</name>
<protein>
    <recommendedName>
        <fullName evidence="1">Integrase catalytic domain-containing protein</fullName>
    </recommendedName>
</protein>
<accession>A0A3B0XP36</accession>
<sequence length="795" mass="91377">MLNEKELNKYLVFEHNVAEIGRDYISQCRTDIDSRMIGVTARSNICSWYLSEKMGHTVSSESRGPEKSFILFGEYDERVLEIWSQPQPVKVCRTNKNNKKNWGSYTADFLVITKAGPKVIEVKDAAEIKQLILKNPDDWERLSETEVQYVPAIEAFEKIGLKHEVFVYSEDMRYLVANLEMMVQSRKSERLSNKLKTEILNMFEQSFGWSLYDLKEALNLSSYTPIIQLIDDGYLFVNSRDELLSQPESCMVAKSEVLAGEAKALRGRVKIYNEKDKGPYSITKIPSHAYAEEILIKLKRIEAGETGSNITRWKKIIREGSEKGLTDFQSLIPLKHLRGNRKSKLGTHVEKCLNDFLINEYANSQGISDYRSYINYRVIASEYHPYSDPVSRKTFIKKLLQIPPEVIAYKRGGKRAANAVVEPTDPSKRSLKSQLAWQSAAIDHYLADIYLIVNLKNEVFVMRPWLTAMIDLATSTILAVTISFSSPSKKSDAKVMRDCVRRHGRLPSEIIVDRGSDFKSVYFAALLAHFGITYSLRPSSHSRFGGEIEGFFGEFKKIWLCQRKGNVADYKNSRAVDGKFSPKKTAILKPYDFYKELLAFCSWRENQCNGARIISPQIQKENNERDYPFIGVPVEYNDEFILATAVDYKEYKVDFKRGLHIGRFWYWHPNISKVRGKKRKLEVRIDPENPYVVYALIDNAWVTCSNSQLNLFSAKDHVSQFVEGLLQLDAAEVRQSEKLEADELVVKMMREMDSLTENIPIINIDQSDDKQAVSVFKNIKKSAVEPIEIRYWGNN</sequence>
<dbReference type="GO" id="GO:0015074">
    <property type="term" value="P:DNA integration"/>
    <property type="evidence" value="ECO:0007669"/>
    <property type="project" value="InterPro"/>
</dbReference>
<dbReference type="GO" id="GO:0003676">
    <property type="term" value="F:nucleic acid binding"/>
    <property type="evidence" value="ECO:0007669"/>
    <property type="project" value="InterPro"/>
</dbReference>
<organism evidence="2">
    <name type="scientific">hydrothermal vent metagenome</name>
    <dbReference type="NCBI Taxonomy" id="652676"/>
    <lineage>
        <taxon>unclassified sequences</taxon>
        <taxon>metagenomes</taxon>
        <taxon>ecological metagenomes</taxon>
    </lineage>
</organism>
<dbReference type="AlphaFoldDB" id="A0A3B0XP36"/>
<dbReference type="EMBL" id="UOFG01000258">
    <property type="protein sequence ID" value="VAW65873.1"/>
    <property type="molecule type" value="Genomic_DNA"/>
</dbReference>
<reference evidence="2" key="1">
    <citation type="submission" date="2018-06" db="EMBL/GenBank/DDBJ databases">
        <authorList>
            <person name="Zhirakovskaya E."/>
        </authorList>
    </citation>
    <scope>NUCLEOTIDE SEQUENCE</scope>
</reference>
<dbReference type="InterPro" id="IPR014833">
    <property type="entry name" value="TnsA_N"/>
</dbReference>
<dbReference type="Pfam" id="PF08722">
    <property type="entry name" value="Tn7_TnsA-like_N"/>
    <property type="match status" value="1"/>
</dbReference>
<evidence type="ECO:0000313" key="2">
    <source>
        <dbReference type="EMBL" id="VAW65873.1"/>
    </source>
</evidence>
<feature type="domain" description="Integrase catalytic" evidence="1">
    <location>
        <begin position="422"/>
        <end position="557"/>
    </location>
</feature>
<dbReference type="PROSITE" id="PS50994">
    <property type="entry name" value="INTEGRASE"/>
    <property type="match status" value="1"/>
</dbReference>
<evidence type="ECO:0000259" key="1">
    <source>
        <dbReference type="PROSITE" id="PS50994"/>
    </source>
</evidence>
<dbReference type="SUPFAM" id="SSF53098">
    <property type="entry name" value="Ribonuclease H-like"/>
    <property type="match status" value="1"/>
</dbReference>
<dbReference type="InterPro" id="IPR036397">
    <property type="entry name" value="RNaseH_sf"/>
</dbReference>
<dbReference type="Gene3D" id="3.30.420.10">
    <property type="entry name" value="Ribonuclease H-like superfamily/Ribonuclease H"/>
    <property type="match status" value="1"/>
</dbReference>
<proteinExistence type="predicted"/>
<gene>
    <name evidence="2" type="ORF">MNBD_GAMMA11-3448</name>
</gene>
<dbReference type="InterPro" id="IPR001584">
    <property type="entry name" value="Integrase_cat-core"/>
</dbReference>
<dbReference type="InterPro" id="IPR012337">
    <property type="entry name" value="RNaseH-like_sf"/>
</dbReference>